<evidence type="ECO:0000259" key="1">
    <source>
        <dbReference type="Pfam" id="PF22483"/>
    </source>
</evidence>
<sequence>MAHRTEFLTLPERHGDAIRFNPTLLAFAAHYRYDPRPVAVARGNEKGRVERAIRYIRDNFFAARSFKDLDDLNAQADAWCEGVAADRLCPGLDMTVRQAFALEQPYLLPLPDTSFEWPAQIAVSIGKTPYARFDLNDYSVPDAYVRCSLSIVATQKEVRVLDGAKVVTCHLRSYDKCAQVEDAAHIKALVDEKRAARRHSATDRLAAAVPASTALLERAAQNGHSLHSAVIGLNRLLQHYGASELQAGILEVLALEGPSPHPNAVQLILERRRERRRQPPLLHVALPRHVQDKDSPVRPARLDLYDQLKETSDDKS</sequence>
<dbReference type="InterPro" id="IPR054353">
    <property type="entry name" value="IstA-like_C"/>
</dbReference>
<gene>
    <name evidence="2" type="ORF">PY650_36285</name>
</gene>
<accession>A0ABT7KQJ6</accession>
<dbReference type="EMBL" id="JARFYN010000132">
    <property type="protein sequence ID" value="MDL2410894.1"/>
    <property type="molecule type" value="Genomic_DNA"/>
</dbReference>
<comment type="caution">
    <text evidence="2">The sequence shown here is derived from an EMBL/GenBank/DDBJ whole genome shotgun (WGS) entry which is preliminary data.</text>
</comment>
<evidence type="ECO:0000313" key="3">
    <source>
        <dbReference type="Proteomes" id="UP001172630"/>
    </source>
</evidence>
<dbReference type="RefSeq" id="WP_285884907.1">
    <property type="nucleotide sequence ID" value="NZ_JARFYN010000132.1"/>
</dbReference>
<proteinExistence type="predicted"/>
<evidence type="ECO:0000313" key="2">
    <source>
        <dbReference type="EMBL" id="MDL2410894.1"/>
    </source>
</evidence>
<reference evidence="2" key="1">
    <citation type="submission" date="2023-06" db="EMBL/GenBank/DDBJ databases">
        <title>Phylogenetic Diversity of Rhizobium strains.</title>
        <authorList>
            <person name="Moura F.T."/>
            <person name="Helene L.C.F."/>
            <person name="Hungria M."/>
        </authorList>
    </citation>
    <scope>NUCLEOTIDE SEQUENCE</scope>
    <source>
        <strain evidence="2">CCGE524</strain>
    </source>
</reference>
<feature type="domain" description="Transposase for insertion sequence element IS21-like C-terminal" evidence="1">
    <location>
        <begin position="110"/>
        <end position="182"/>
    </location>
</feature>
<protein>
    <recommendedName>
        <fullName evidence="1">Transposase for insertion sequence element IS21-like C-terminal domain-containing protein</fullName>
    </recommendedName>
</protein>
<keyword evidence="3" id="KW-1185">Reference proteome</keyword>
<dbReference type="Proteomes" id="UP001172630">
    <property type="component" value="Unassembled WGS sequence"/>
</dbReference>
<dbReference type="Pfam" id="PF22483">
    <property type="entry name" value="Mu-transpos_C_2"/>
    <property type="match status" value="1"/>
</dbReference>
<name>A0ABT7KQJ6_9HYPH</name>
<dbReference type="PANTHER" id="PTHR35004">
    <property type="entry name" value="TRANSPOSASE RV3428C-RELATED"/>
    <property type="match status" value="1"/>
</dbReference>
<organism evidence="2 3">
    <name type="scientific">Rhizobium calliandrae</name>
    <dbReference type="NCBI Taxonomy" id="1312182"/>
    <lineage>
        <taxon>Bacteria</taxon>
        <taxon>Pseudomonadati</taxon>
        <taxon>Pseudomonadota</taxon>
        <taxon>Alphaproteobacteria</taxon>
        <taxon>Hyphomicrobiales</taxon>
        <taxon>Rhizobiaceae</taxon>
        <taxon>Rhizobium/Agrobacterium group</taxon>
        <taxon>Rhizobium</taxon>
    </lineage>
</organism>